<evidence type="ECO:0000313" key="3">
    <source>
        <dbReference type="Proteomes" id="UP000735874"/>
    </source>
</evidence>
<gene>
    <name evidence="2" type="ORF">PC113_g2213</name>
</gene>
<organism evidence="2 3">
    <name type="scientific">Phytophthora cactorum</name>
    <dbReference type="NCBI Taxonomy" id="29920"/>
    <lineage>
        <taxon>Eukaryota</taxon>
        <taxon>Sar</taxon>
        <taxon>Stramenopiles</taxon>
        <taxon>Oomycota</taxon>
        <taxon>Peronosporomycetes</taxon>
        <taxon>Peronosporales</taxon>
        <taxon>Peronosporaceae</taxon>
        <taxon>Phytophthora</taxon>
    </lineage>
</organism>
<dbReference type="VEuPathDB" id="FungiDB:PC110_g14434"/>
<dbReference type="PANTHER" id="PTHR31569">
    <property type="entry name" value="SWIM-TYPE DOMAIN-CONTAINING PROTEIN"/>
    <property type="match status" value="1"/>
</dbReference>
<proteinExistence type="predicted"/>
<dbReference type="VEuPathDB" id="FungiDB:PC110_g9685"/>
<dbReference type="Pfam" id="PF21056">
    <property type="entry name" value="ZSWIM1-3_RNaseH-like"/>
    <property type="match status" value="1"/>
</dbReference>
<dbReference type="InterPro" id="IPR052579">
    <property type="entry name" value="Zinc_finger_SWIM"/>
</dbReference>
<dbReference type="AlphaFoldDB" id="A0A8T0ZYC0"/>
<name>A0A8T0ZYC0_9STRA</name>
<dbReference type="EMBL" id="RCMG01000029">
    <property type="protein sequence ID" value="KAG2867168.1"/>
    <property type="molecule type" value="Genomic_DNA"/>
</dbReference>
<sequence length="290" mass="33847">MSHVELMVASGSKCCRIYDYTRDNSPHRVQMRYVYNLIAKIKKSGSNLTDEDQVACLLVDFNVSADGNVVCIDENSRGQTAVVSISSQHMRKMYQHFPELLLVDCTHKSNKYNYQLCALMIMNQFGNDQTIQHSVIERNADWHMVKIVKHFQSVNDWEQMTVIMVDKDLNEIEVLKRMSPGARILLCHFHVIKWLPSAVRNDKYGTYATEVLKQIDFCVANLVYSKSEVELLQHANEFKVLACRGGRDELWTYLEENWMDSKQMWVTFFRMNLPHFRNNTNNRLENFSGN</sequence>
<reference evidence="2" key="1">
    <citation type="submission" date="2018-10" db="EMBL/GenBank/DDBJ databases">
        <title>Effector identification in a new, highly contiguous assembly of the strawberry crown rot pathogen Phytophthora cactorum.</title>
        <authorList>
            <person name="Armitage A.D."/>
            <person name="Nellist C.F."/>
            <person name="Bates H."/>
            <person name="Vickerstaff R.J."/>
            <person name="Harrison R.J."/>
        </authorList>
    </citation>
    <scope>NUCLEOTIDE SEQUENCE</scope>
    <source>
        <strain evidence="2">15-7</strain>
    </source>
</reference>
<dbReference type="Proteomes" id="UP000735874">
    <property type="component" value="Unassembled WGS sequence"/>
</dbReference>
<evidence type="ECO:0000259" key="1">
    <source>
        <dbReference type="Pfam" id="PF21056"/>
    </source>
</evidence>
<protein>
    <recommendedName>
        <fullName evidence="1">ZSWIM1/3 RNaseH-like domain-containing protein</fullName>
    </recommendedName>
</protein>
<accession>A0A8T0ZYC0</accession>
<comment type="caution">
    <text evidence="2">The sequence shown here is derived from an EMBL/GenBank/DDBJ whole genome shotgun (WGS) entry which is preliminary data.</text>
</comment>
<feature type="domain" description="ZSWIM1/3 RNaseH-like" evidence="1">
    <location>
        <begin position="60"/>
        <end position="185"/>
    </location>
</feature>
<dbReference type="InterPro" id="IPR048324">
    <property type="entry name" value="ZSWIM1-3_RNaseH-like"/>
</dbReference>
<dbReference type="PANTHER" id="PTHR31569:SF4">
    <property type="entry name" value="SWIM-TYPE DOMAIN-CONTAINING PROTEIN"/>
    <property type="match status" value="1"/>
</dbReference>
<evidence type="ECO:0000313" key="2">
    <source>
        <dbReference type="EMBL" id="KAG2867168.1"/>
    </source>
</evidence>